<reference evidence="3" key="1">
    <citation type="submission" date="2016-01" db="EMBL/GenBank/DDBJ databases">
        <title>Genome sequencing of Roseivirga ehrenbergii KMM 6017.</title>
        <authorList>
            <person name="Selvaratnam C."/>
            <person name="Thevarajoo S."/>
            <person name="Goh K.M."/>
            <person name="Ee R."/>
            <person name="Chan K.-G."/>
            <person name="Chong C.S."/>
        </authorList>
    </citation>
    <scope>NUCLEOTIDE SEQUENCE [LARGE SCALE GENOMIC DNA]</scope>
    <source>
        <strain evidence="3">KMM 6017</strain>
    </source>
</reference>
<name>A0A150X7N7_ROSEK</name>
<protein>
    <recommendedName>
        <fullName evidence="2">C4-type zinc ribbon domain-containing protein</fullName>
    </recommendedName>
</protein>
<dbReference type="OrthoDB" id="9795058at2"/>
<dbReference type="AlphaFoldDB" id="A0A150X7N7"/>
<evidence type="ECO:0000256" key="1">
    <source>
        <dbReference type="SAM" id="Coils"/>
    </source>
</evidence>
<organism evidence="3 4">
    <name type="scientific">Roseivirga ehrenbergii (strain DSM 102268 / JCM 13514 / KCTC 12282 / NCIMB 14502 / KMM 6017)</name>
    <dbReference type="NCBI Taxonomy" id="279360"/>
    <lineage>
        <taxon>Bacteria</taxon>
        <taxon>Pseudomonadati</taxon>
        <taxon>Bacteroidota</taxon>
        <taxon>Cytophagia</taxon>
        <taxon>Cytophagales</taxon>
        <taxon>Roseivirgaceae</taxon>
        <taxon>Roseivirga</taxon>
    </lineage>
</organism>
<dbReference type="STRING" id="279360.MB14_05695"/>
<comment type="caution">
    <text evidence="3">The sequence shown here is derived from an EMBL/GenBank/DDBJ whole genome shotgun (WGS) entry which is preliminary data.</text>
</comment>
<evidence type="ECO:0000313" key="3">
    <source>
        <dbReference type="EMBL" id="KYG74696.1"/>
    </source>
</evidence>
<proteinExistence type="predicted"/>
<keyword evidence="1" id="KW-0175">Coiled coil</keyword>
<gene>
    <name evidence="3" type="ORF">MB14_05695</name>
</gene>
<dbReference type="InterPro" id="IPR003743">
    <property type="entry name" value="Zf-RING_7"/>
</dbReference>
<feature type="coiled-coil region" evidence="1">
    <location>
        <begin position="36"/>
        <end position="91"/>
    </location>
</feature>
<evidence type="ECO:0000259" key="2">
    <source>
        <dbReference type="Pfam" id="PF02591"/>
    </source>
</evidence>
<dbReference type="Gene3D" id="1.10.287.1490">
    <property type="match status" value="1"/>
</dbReference>
<dbReference type="PANTHER" id="PTHR39082:SF1">
    <property type="entry name" value="SCAVENGER RECEPTOR CLASS A MEMBER 3"/>
    <property type="match status" value="1"/>
</dbReference>
<feature type="coiled-coil region" evidence="1">
    <location>
        <begin position="115"/>
        <end position="170"/>
    </location>
</feature>
<dbReference type="Proteomes" id="UP000075583">
    <property type="component" value="Unassembled WGS sequence"/>
</dbReference>
<dbReference type="Pfam" id="PF02591">
    <property type="entry name" value="Zn_ribbon_9"/>
    <property type="match status" value="1"/>
</dbReference>
<dbReference type="InterPro" id="IPR052376">
    <property type="entry name" value="Oxidative_Scav/Glycosyltrans"/>
</dbReference>
<sequence>MEKTVAQKLDALTNLQRIDSELDEIKKVRGALPDEVADLEDEIAGYQTRIDKFKSEAGDLETSIADYKTQIKNSEALIKKYNEQQMNVRNNREYDAITKEIELQNLEIQISEKRIKEAFAKIEIKNGEIAKTEEELAERAKDLSSKKGELETLTKESHDDEQKLMNARTKATKDIEERLLVSYNKLRDNARNGLAVVPVDRGACGGCFNVVPPQRQADIRERKKIIVCEHCGRILADVTDEIVVEEAKPKRSRRAATKA</sequence>
<accession>A0A150X7N7</accession>
<feature type="domain" description="C4-type zinc ribbon" evidence="2">
    <location>
        <begin position="203"/>
        <end position="235"/>
    </location>
</feature>
<keyword evidence="4" id="KW-1185">Reference proteome</keyword>
<dbReference type="PANTHER" id="PTHR39082">
    <property type="entry name" value="PHOSPHOLIPASE C-BETA-2-RELATED"/>
    <property type="match status" value="1"/>
</dbReference>
<dbReference type="EMBL" id="LQZQ01000045">
    <property type="protein sequence ID" value="KYG74696.1"/>
    <property type="molecule type" value="Genomic_DNA"/>
</dbReference>
<evidence type="ECO:0000313" key="4">
    <source>
        <dbReference type="Proteomes" id="UP000075583"/>
    </source>
</evidence>
<dbReference type="RefSeq" id="WP_062591947.1">
    <property type="nucleotide sequence ID" value="NZ_LQZQ01000045.1"/>
</dbReference>